<dbReference type="PANTHER" id="PTHR37542:SF3">
    <property type="entry name" value="PRION-INHIBITION AND PROPAGATION HELO DOMAIN-CONTAINING PROTEIN"/>
    <property type="match status" value="1"/>
</dbReference>
<sequence length="266" mass="29551">MVESAPRSGCTGHILAAVDMTGVVEGIEAVSGLAGLFNTAITWFDYILVAKQAAPRLQSLLVKLDAAQLRLTRWGKAAGLTGSQIEDEESLKNSGSFQLDESEEKLAVVTFQAVADLFEQCQKLCHDERKGKSKDGPSATENEVSPFGTVGLNWNPMHRYLHGKMRDIADGRKNKVSVAQRVKFAIYKKEHLEKFIKDINDLIDELYKIHEPPVEEQKELGKEELAKFLEVLKELDVASDRDPVIRSAVQNILKQEASRTSFNLAV</sequence>
<dbReference type="Gene3D" id="1.20.120.1020">
    <property type="entry name" value="Prion-inhibition and propagation, HeLo domain"/>
    <property type="match status" value="1"/>
</dbReference>
<feature type="domain" description="Prion-inhibition and propagation HeLo" evidence="1">
    <location>
        <begin position="29"/>
        <end position="227"/>
    </location>
</feature>
<dbReference type="PANTHER" id="PTHR37542">
    <property type="entry name" value="HELO DOMAIN-CONTAINING PROTEIN-RELATED"/>
    <property type="match status" value="1"/>
</dbReference>
<evidence type="ECO:0000259" key="1">
    <source>
        <dbReference type="Pfam" id="PF14479"/>
    </source>
</evidence>
<gene>
    <name evidence="2" type="ORF">QC762_0041600</name>
</gene>
<comment type="caution">
    <text evidence="2">The sequence shown here is derived from an EMBL/GenBank/DDBJ whole genome shotgun (WGS) entry which is preliminary data.</text>
</comment>
<evidence type="ECO:0000313" key="2">
    <source>
        <dbReference type="EMBL" id="KAK4657022.1"/>
    </source>
</evidence>
<dbReference type="Proteomes" id="UP001323405">
    <property type="component" value="Unassembled WGS sequence"/>
</dbReference>
<dbReference type="InterPro" id="IPR029498">
    <property type="entry name" value="HeLo_dom"/>
</dbReference>
<accession>A0ABR0GMY9</accession>
<organism evidence="2 3">
    <name type="scientific">Podospora pseudocomata</name>
    <dbReference type="NCBI Taxonomy" id="2093779"/>
    <lineage>
        <taxon>Eukaryota</taxon>
        <taxon>Fungi</taxon>
        <taxon>Dikarya</taxon>
        <taxon>Ascomycota</taxon>
        <taxon>Pezizomycotina</taxon>
        <taxon>Sordariomycetes</taxon>
        <taxon>Sordariomycetidae</taxon>
        <taxon>Sordariales</taxon>
        <taxon>Podosporaceae</taxon>
        <taxon>Podospora</taxon>
    </lineage>
</organism>
<reference evidence="2 3" key="1">
    <citation type="journal article" date="2023" name="bioRxiv">
        <title>High-quality genome assemblies of four members of thePodospora anserinaspecies complex.</title>
        <authorList>
            <person name="Ament-Velasquez S.L."/>
            <person name="Vogan A.A."/>
            <person name="Wallerman O."/>
            <person name="Hartmann F."/>
            <person name="Gautier V."/>
            <person name="Silar P."/>
            <person name="Giraud T."/>
            <person name="Johannesson H."/>
        </authorList>
    </citation>
    <scope>NUCLEOTIDE SEQUENCE [LARGE SCALE GENOMIC DNA]</scope>
    <source>
        <strain evidence="2 3">CBS 415.72m</strain>
    </source>
</reference>
<keyword evidence="3" id="KW-1185">Reference proteome</keyword>
<dbReference type="RefSeq" id="XP_062745996.1">
    <property type="nucleotide sequence ID" value="XM_062883376.1"/>
</dbReference>
<dbReference type="Pfam" id="PF14479">
    <property type="entry name" value="HeLo"/>
    <property type="match status" value="1"/>
</dbReference>
<protein>
    <recommendedName>
        <fullName evidence="1">Prion-inhibition and propagation HeLo domain-containing protein</fullName>
    </recommendedName>
</protein>
<proteinExistence type="predicted"/>
<evidence type="ECO:0000313" key="3">
    <source>
        <dbReference type="Proteomes" id="UP001323405"/>
    </source>
</evidence>
<dbReference type="InterPro" id="IPR038305">
    <property type="entry name" value="HeLo_sf"/>
</dbReference>
<name>A0ABR0GMY9_9PEZI</name>
<dbReference type="GeneID" id="87902958"/>
<dbReference type="EMBL" id="JAFFHA010000004">
    <property type="protein sequence ID" value="KAK4657022.1"/>
    <property type="molecule type" value="Genomic_DNA"/>
</dbReference>